<evidence type="ECO:0008006" key="4">
    <source>
        <dbReference type="Google" id="ProtNLM"/>
    </source>
</evidence>
<dbReference type="KEGG" id="tfa:BW733_17740"/>
<protein>
    <recommendedName>
        <fullName evidence="4">Type VII secretion protein EccE</fullName>
    </recommendedName>
</protein>
<sequence length="482" mass="52264">MMQTYHLGGVTPVPWLSRGKVVGLVLLATVGLVVMVLLVTYKNLVLVAVLFVLIAAFVVLARHRTSDGGFWLLHAGEGLRHAIGKRARWDDFDPELEDQPFMLMEPLRVIGVPSGEDGTELAVLEYPRAMVCVLEVSGAAHGVKEPAEVRRNEESTISLHRTLSEPKLCLEQLDWLTLVRPESPAALAEPFVGDLVEGLPGPVQEAMEALPDGLAARTERVRSYAIARFDVDALFSRVAQPPFTESSGAEAAYDALSQVARLLAGKGIRVIRGLGPAEVSALMRAVVSPDEDPDDITGCEGGFWSAVPSWKRDGGTIVTAKGWHHATATFALDDWPLTPVRGRWLEPIVFGADMGARTIMTQVRLIPRYRARDFAKGQLTTAASRRYQKDKSGEIDAGEAWSKEATAQQVARDVVLDGHVGIMPAVRVLCSTRTPRALATAMETVENVATDKLNAESLSTDATRPGVGLLHCLPLGLEVPRR</sequence>
<dbReference type="Proteomes" id="UP000188235">
    <property type="component" value="Plasmid unnamed"/>
</dbReference>
<keyword evidence="1" id="KW-1133">Transmembrane helix</keyword>
<organism evidence="2 3">
    <name type="scientific">Tessaracoccus flavescens</name>
    <dbReference type="NCBI Taxonomy" id="399497"/>
    <lineage>
        <taxon>Bacteria</taxon>
        <taxon>Bacillati</taxon>
        <taxon>Actinomycetota</taxon>
        <taxon>Actinomycetes</taxon>
        <taxon>Propionibacteriales</taxon>
        <taxon>Propionibacteriaceae</taxon>
        <taxon>Tessaracoccus</taxon>
    </lineage>
</organism>
<keyword evidence="3" id="KW-1185">Reference proteome</keyword>
<feature type="transmembrane region" description="Helical" evidence="1">
    <location>
        <begin position="21"/>
        <end position="38"/>
    </location>
</feature>
<reference evidence="2 3" key="1">
    <citation type="journal article" date="2008" name="Int. J. Syst. Evol. Microbiol.">
        <title>Tessaracoccus flavescens sp. nov., isolated from marine sediment.</title>
        <authorList>
            <person name="Lee D.W."/>
            <person name="Lee S.D."/>
        </authorList>
    </citation>
    <scope>NUCLEOTIDE SEQUENCE [LARGE SCALE GENOMIC DNA]</scope>
    <source>
        <strain evidence="2 3">SST-39T</strain>
        <plasmid evidence="3">Plasmid</plasmid>
    </source>
</reference>
<gene>
    <name evidence="2" type="ORF">BW733_17740</name>
</gene>
<keyword evidence="1" id="KW-0472">Membrane</keyword>
<evidence type="ECO:0000313" key="3">
    <source>
        <dbReference type="Proteomes" id="UP000188235"/>
    </source>
</evidence>
<evidence type="ECO:0000256" key="1">
    <source>
        <dbReference type="SAM" id="Phobius"/>
    </source>
</evidence>
<name>A0A1Q2D2Y3_9ACTN</name>
<dbReference type="EMBL" id="CP019608">
    <property type="protein sequence ID" value="AQP52738.1"/>
    <property type="molecule type" value="Genomic_DNA"/>
</dbReference>
<feature type="transmembrane region" description="Helical" evidence="1">
    <location>
        <begin position="44"/>
        <end position="61"/>
    </location>
</feature>
<keyword evidence="2" id="KW-0614">Plasmid</keyword>
<proteinExistence type="predicted"/>
<keyword evidence="1" id="KW-0812">Transmembrane</keyword>
<accession>A0A1Q2D2Y3</accession>
<dbReference type="AlphaFoldDB" id="A0A1Q2D2Y3"/>
<geneLocation type="plasmid" evidence="2">
    <name>unnamed</name>
</geneLocation>
<evidence type="ECO:0000313" key="2">
    <source>
        <dbReference type="EMBL" id="AQP52738.1"/>
    </source>
</evidence>